<dbReference type="Proteomes" id="UP000324104">
    <property type="component" value="Unassembled WGS sequence"/>
</dbReference>
<evidence type="ECO:0000313" key="3">
    <source>
        <dbReference type="EMBL" id="TYT60411.1"/>
    </source>
</evidence>
<dbReference type="Gene3D" id="1.10.1220.10">
    <property type="entry name" value="Met repressor-like"/>
    <property type="match status" value="1"/>
</dbReference>
<feature type="region of interest" description="Disordered" evidence="1">
    <location>
        <begin position="1"/>
        <end position="21"/>
    </location>
</feature>
<dbReference type="InterPro" id="IPR002145">
    <property type="entry name" value="CopG"/>
</dbReference>
<feature type="compositionally biased region" description="Basic and acidic residues" evidence="1">
    <location>
        <begin position="51"/>
        <end position="72"/>
    </location>
</feature>
<organism evidence="3 4">
    <name type="scientific">Natrialba swarupiae</name>
    <dbReference type="NCBI Taxonomy" id="2448032"/>
    <lineage>
        <taxon>Archaea</taxon>
        <taxon>Methanobacteriati</taxon>
        <taxon>Methanobacteriota</taxon>
        <taxon>Stenosarchaea group</taxon>
        <taxon>Halobacteria</taxon>
        <taxon>Halobacteriales</taxon>
        <taxon>Natrialbaceae</taxon>
        <taxon>Natrialba</taxon>
    </lineage>
</organism>
<proteinExistence type="predicted"/>
<evidence type="ECO:0000313" key="4">
    <source>
        <dbReference type="Proteomes" id="UP000324104"/>
    </source>
</evidence>
<keyword evidence="4" id="KW-1185">Reference proteome</keyword>
<protein>
    <recommendedName>
        <fullName evidence="2">Ribbon-helix-helix protein CopG domain-containing protein</fullName>
    </recommendedName>
</protein>
<sequence length="99" mass="11066">MSTAEAGPRDRHRTTSAERVTCREDVPVLERINALVDADEYPNRSAAIREATRQFVDREQGVDTERDGDSDARGQSQPQLRARGAQTLDPERGATSRDR</sequence>
<feature type="compositionally biased region" description="Basic and acidic residues" evidence="1">
    <location>
        <begin position="89"/>
        <end position="99"/>
    </location>
</feature>
<dbReference type="CDD" id="cd22231">
    <property type="entry name" value="RHH_NikR_HicB-like"/>
    <property type="match status" value="1"/>
</dbReference>
<feature type="compositionally biased region" description="Basic and acidic residues" evidence="1">
    <location>
        <begin position="7"/>
        <end position="21"/>
    </location>
</feature>
<evidence type="ECO:0000256" key="1">
    <source>
        <dbReference type="SAM" id="MobiDB-lite"/>
    </source>
</evidence>
<evidence type="ECO:0000259" key="2">
    <source>
        <dbReference type="Pfam" id="PF01402"/>
    </source>
</evidence>
<reference evidence="3 4" key="1">
    <citation type="submission" date="2019-08" db="EMBL/GenBank/DDBJ databases">
        <title>Archaea genome.</title>
        <authorList>
            <person name="Kajale S."/>
            <person name="Shouche Y."/>
            <person name="Deshpande N."/>
            <person name="Sharma A."/>
        </authorList>
    </citation>
    <scope>NUCLEOTIDE SEQUENCE [LARGE SCALE GENOMIC DNA]</scope>
    <source>
        <strain evidence="3 4">ESP3B_9</strain>
    </source>
</reference>
<feature type="domain" description="Ribbon-helix-helix protein CopG" evidence="2">
    <location>
        <begin position="25"/>
        <end position="59"/>
    </location>
</feature>
<name>A0A5D5AMT5_9EURY</name>
<dbReference type="SUPFAM" id="SSF47598">
    <property type="entry name" value="Ribbon-helix-helix"/>
    <property type="match status" value="1"/>
</dbReference>
<dbReference type="InterPro" id="IPR013321">
    <property type="entry name" value="Arc_rbn_hlx_hlx"/>
</dbReference>
<accession>A0A5D5AMT5</accession>
<dbReference type="EMBL" id="VTAW01000045">
    <property type="protein sequence ID" value="TYT60411.1"/>
    <property type="molecule type" value="Genomic_DNA"/>
</dbReference>
<gene>
    <name evidence="3" type="ORF">FYC77_19050</name>
</gene>
<dbReference type="Pfam" id="PF01402">
    <property type="entry name" value="RHH_1"/>
    <property type="match status" value="1"/>
</dbReference>
<dbReference type="AlphaFoldDB" id="A0A5D5AMT5"/>
<dbReference type="GO" id="GO:0006355">
    <property type="term" value="P:regulation of DNA-templated transcription"/>
    <property type="evidence" value="ECO:0007669"/>
    <property type="project" value="InterPro"/>
</dbReference>
<dbReference type="InterPro" id="IPR010985">
    <property type="entry name" value="Ribbon_hlx_hlx"/>
</dbReference>
<feature type="region of interest" description="Disordered" evidence="1">
    <location>
        <begin position="51"/>
        <end position="99"/>
    </location>
</feature>
<comment type="caution">
    <text evidence="3">The sequence shown here is derived from an EMBL/GenBank/DDBJ whole genome shotgun (WGS) entry which is preliminary data.</text>
</comment>